<geneLocation type="plasmid" evidence="4 5">
    <name>pFMC</name>
</geneLocation>
<keyword evidence="3" id="KW-0472">Membrane</keyword>
<dbReference type="EMBL" id="AP008972">
    <property type="protein sequence ID" value="BAG09171.1"/>
    <property type="molecule type" value="Genomic_DNA"/>
</dbReference>
<dbReference type="InterPro" id="IPR023365">
    <property type="entry name" value="Sortase_dom-sf"/>
</dbReference>
<dbReference type="Gene3D" id="2.40.260.10">
    <property type="entry name" value="Sortase"/>
    <property type="match status" value="1"/>
</dbReference>
<dbReference type="HOGENOM" id="CLU_045680_7_0_9"/>
<evidence type="ECO:0000313" key="5">
    <source>
        <dbReference type="Proteomes" id="UP000001319"/>
    </source>
</evidence>
<evidence type="ECO:0000256" key="3">
    <source>
        <dbReference type="SAM" id="Phobius"/>
    </source>
</evidence>
<dbReference type="KEGG" id="fma:FMG_P0122"/>
<evidence type="ECO:0000256" key="1">
    <source>
        <dbReference type="ARBA" id="ARBA00022801"/>
    </source>
</evidence>
<dbReference type="InterPro" id="IPR005754">
    <property type="entry name" value="Sortase"/>
</dbReference>
<keyword evidence="3" id="KW-0812">Transmembrane</keyword>
<proteinExistence type="predicted"/>
<keyword evidence="3" id="KW-1133">Transmembrane helix</keyword>
<reference evidence="4 5" key="1">
    <citation type="journal article" date="2008" name="DNA Res.">
        <title>Complete genome sequence of Finegoldia magna, an anaerobic opportunistic pathogen.</title>
        <authorList>
            <person name="Goto T."/>
            <person name="Yamashita A."/>
            <person name="Hirakawa H."/>
            <person name="Matsutani M."/>
            <person name="Todo K."/>
            <person name="Ohshima K."/>
            <person name="Toh H."/>
            <person name="Miyamoto K."/>
            <person name="Kuhara S."/>
            <person name="Hattori M."/>
            <person name="Shimizu T."/>
            <person name="Akimoto S."/>
        </authorList>
    </citation>
    <scope>NUCLEOTIDE SEQUENCE [LARGE SCALE GENOMIC DNA]</scope>
    <source>
        <strain evidence="5">ATCC 29328 / DSM 20472 / WAL 2508</strain>
        <plasmid evidence="4 5">pFMC</plasmid>
    </source>
</reference>
<evidence type="ECO:0000313" key="4">
    <source>
        <dbReference type="EMBL" id="BAG09171.1"/>
    </source>
</evidence>
<keyword evidence="1" id="KW-0378">Hydrolase</keyword>
<feature type="transmembrane region" description="Helical" evidence="3">
    <location>
        <begin position="12"/>
        <end position="30"/>
    </location>
</feature>
<feature type="transmembrane region" description="Helical" evidence="3">
    <location>
        <begin position="208"/>
        <end position="229"/>
    </location>
</feature>
<name>B0S4I0_FINM2</name>
<sequence length="238" mass="27504">MKKKKLNNGLKIFVRLGLIMVIIFTIMPIYQIRIYNHNRQQKTIQAFEKQFEIKDNDNTNIAKNLLKVKGVLYIPKIDVKLPIYEDVSEMALINGVGSIEEYENTNNEVLTSHNGLSDSVLLMNIKDLNKKDKFYIKNTKNEIEQFSVIENKLVSPDNERNFIEKFNDNNKYVTLRTCSLDGANRIHVIGKKTKFSGSMDKFKFKISIYEIVLLSISVLALLLLILSFVGKGERHEKN</sequence>
<dbReference type="Pfam" id="PF04203">
    <property type="entry name" value="Sortase"/>
    <property type="match status" value="1"/>
</dbReference>
<dbReference type="Proteomes" id="UP000001319">
    <property type="component" value="Plasmid pFMC"/>
</dbReference>
<dbReference type="NCBIfam" id="TIGR01076">
    <property type="entry name" value="sortase_fam"/>
    <property type="match status" value="1"/>
</dbReference>
<feature type="active site" description="Acyl-thioester intermediate" evidence="2">
    <location>
        <position position="178"/>
    </location>
</feature>
<dbReference type="eggNOG" id="COG3764">
    <property type="taxonomic scope" value="Bacteria"/>
</dbReference>
<accession>B0S4I0</accession>
<protein>
    <submittedName>
        <fullName evidence="4">Putaive sortase family protein</fullName>
    </submittedName>
</protein>
<feature type="active site" description="Proton donor/acceptor" evidence="2">
    <location>
        <position position="113"/>
    </location>
</feature>
<dbReference type="AlphaFoldDB" id="B0S4I0"/>
<gene>
    <name evidence="4" type="ordered locus">FMG_P0122</name>
</gene>
<organism evidence="4 5">
    <name type="scientific">Finegoldia magna (strain ATCC 29328 / DSM 20472 / WAL 2508)</name>
    <name type="common">Peptostreptococcus magnus</name>
    <dbReference type="NCBI Taxonomy" id="334413"/>
    <lineage>
        <taxon>Bacteria</taxon>
        <taxon>Bacillati</taxon>
        <taxon>Bacillota</taxon>
        <taxon>Tissierellia</taxon>
        <taxon>Tissierellales</taxon>
        <taxon>Peptoniphilaceae</taxon>
        <taxon>Finegoldia</taxon>
    </lineage>
</organism>
<dbReference type="SUPFAM" id="SSF63817">
    <property type="entry name" value="Sortase"/>
    <property type="match status" value="1"/>
</dbReference>
<keyword evidence="5" id="KW-1185">Reference proteome</keyword>
<keyword evidence="4" id="KW-0614">Plasmid</keyword>
<dbReference type="GO" id="GO:0016787">
    <property type="term" value="F:hydrolase activity"/>
    <property type="evidence" value="ECO:0007669"/>
    <property type="project" value="UniProtKB-KW"/>
</dbReference>
<evidence type="ECO:0000256" key="2">
    <source>
        <dbReference type="PIRSR" id="PIRSR605754-1"/>
    </source>
</evidence>